<feature type="binding site" evidence="4">
    <location>
        <begin position="97"/>
        <end position="99"/>
    </location>
    <ligand>
        <name>acetyl-CoA</name>
        <dbReference type="ChEBI" id="CHEBI:57288"/>
        <label>1</label>
    </ligand>
</feature>
<dbReference type="Pfam" id="PF00583">
    <property type="entry name" value="Acetyltransf_1"/>
    <property type="match status" value="1"/>
</dbReference>
<feature type="binding site" evidence="4">
    <location>
        <position position="269"/>
    </location>
    <ligand>
        <name>1D-myo-inositol 2-(L-cysteinylamino)-2-deoxy-alpha-D-glucopyranoside</name>
        <dbReference type="ChEBI" id="CHEBI:58887"/>
    </ligand>
</feature>
<name>A0A221WAS1_9PSEU</name>
<dbReference type="Gene3D" id="3.40.630.30">
    <property type="match status" value="1"/>
</dbReference>
<dbReference type="SUPFAM" id="SSF55729">
    <property type="entry name" value="Acyl-CoA N-acyltransferases (Nat)"/>
    <property type="match status" value="1"/>
</dbReference>
<dbReference type="AlphaFoldDB" id="A0A221WAS1"/>
<organism evidence="6 7">
    <name type="scientific">Actinoalloteichus hoggarensis</name>
    <dbReference type="NCBI Taxonomy" id="1470176"/>
    <lineage>
        <taxon>Bacteria</taxon>
        <taxon>Bacillati</taxon>
        <taxon>Actinomycetota</taxon>
        <taxon>Actinomycetes</taxon>
        <taxon>Pseudonocardiales</taxon>
        <taxon>Pseudonocardiaceae</taxon>
        <taxon>Actinoalloteichus</taxon>
    </lineage>
</organism>
<dbReference type="EC" id="2.3.1.189" evidence="4"/>
<dbReference type="Proteomes" id="UP000204221">
    <property type="component" value="Chromosome"/>
</dbReference>
<dbReference type="InterPro" id="IPR050276">
    <property type="entry name" value="MshD_Acetyltransferase"/>
</dbReference>
<dbReference type="PANTHER" id="PTHR43617:SF31">
    <property type="entry name" value="MYCOTHIOL ACETYLTRANSFERASE"/>
    <property type="match status" value="1"/>
</dbReference>
<dbReference type="InterPro" id="IPR017813">
    <property type="entry name" value="Mycothiol_AcTrfase"/>
</dbReference>
<comment type="subunit">
    <text evidence="4">Monomer.</text>
</comment>
<proteinExistence type="inferred from homology"/>
<comment type="similarity">
    <text evidence="4">Belongs to the acetyltransferase family. MshD subfamily.</text>
</comment>
<feature type="binding site" evidence="4">
    <location>
        <position position="39"/>
    </location>
    <ligand>
        <name>1D-myo-inositol 2-(L-cysteinylamino)-2-deoxy-alpha-D-glucopyranoside</name>
        <dbReference type="ChEBI" id="CHEBI:58887"/>
    </ligand>
</feature>
<feature type="binding site" evidence="4">
    <location>
        <position position="255"/>
    </location>
    <ligand>
        <name>1D-myo-inositol 2-(L-cysteinylamino)-2-deoxy-alpha-D-glucopyranoside</name>
        <dbReference type="ChEBI" id="CHEBI:58887"/>
    </ligand>
</feature>
<dbReference type="EMBL" id="CP022521">
    <property type="protein sequence ID" value="ASO22975.1"/>
    <property type="molecule type" value="Genomic_DNA"/>
</dbReference>
<evidence type="ECO:0000313" key="6">
    <source>
        <dbReference type="EMBL" id="ASO22975.1"/>
    </source>
</evidence>
<keyword evidence="3 4" id="KW-0012">Acyltransferase</keyword>
<protein>
    <recommendedName>
        <fullName evidence="4">Mycothiol acetyltransferase</fullName>
        <shortName evidence="4">MSH acetyltransferase</shortName>
        <ecNumber evidence="4">2.3.1.189</ecNumber>
    </recommendedName>
    <alternativeName>
        <fullName evidence="4">Mycothiol synthase</fullName>
    </alternativeName>
</protein>
<dbReference type="GO" id="GO:0008999">
    <property type="term" value="F:protein-N-terminal-alanine acetyltransferase activity"/>
    <property type="evidence" value="ECO:0007669"/>
    <property type="project" value="TreeGrafter"/>
</dbReference>
<accession>A0A221WAS1</accession>
<dbReference type="GO" id="GO:0010125">
    <property type="term" value="P:mycothiol biosynthetic process"/>
    <property type="evidence" value="ECO:0007669"/>
    <property type="project" value="UniProtKB-UniRule"/>
</dbReference>
<dbReference type="NCBIfam" id="TIGR03448">
    <property type="entry name" value="mycothiol_MshD"/>
    <property type="match status" value="1"/>
</dbReference>
<keyword evidence="1 4" id="KW-0808">Transferase</keyword>
<dbReference type="Pfam" id="PF13508">
    <property type="entry name" value="Acetyltransf_7"/>
    <property type="match status" value="1"/>
</dbReference>
<feature type="binding site" evidence="4">
    <location>
        <begin position="273"/>
        <end position="275"/>
    </location>
    <ligand>
        <name>acetyl-CoA</name>
        <dbReference type="ChEBI" id="CHEBI:57288"/>
        <label>2</label>
    </ligand>
</feature>
<evidence type="ECO:0000256" key="3">
    <source>
        <dbReference type="ARBA" id="ARBA00023315"/>
    </source>
</evidence>
<evidence type="ECO:0000256" key="1">
    <source>
        <dbReference type="ARBA" id="ARBA00022679"/>
    </source>
</evidence>
<dbReference type="InterPro" id="IPR016181">
    <property type="entry name" value="Acyl_CoA_acyltransferase"/>
</dbReference>
<dbReference type="InterPro" id="IPR000182">
    <property type="entry name" value="GNAT_dom"/>
</dbReference>
<evidence type="ECO:0000256" key="2">
    <source>
        <dbReference type="ARBA" id="ARBA00022737"/>
    </source>
</evidence>
<dbReference type="KEGG" id="ahg:AHOG_26885"/>
<sequence length="335" mass="36003">MERVTITSWHNGLVDEVADEVISLLTEATKADGRAPVSERGLAALRRRGPAAVQVEQVRADVGGTEHFLVRESGGGLVGYAQLDTETDSEGRPVAELAVRPAARRGGVGTALVRALLERIGLPEQPAEPAADEPPVTPASLLVWSHSGHPAASRLARRFGFHTVRELRRMWVDLTEHPPGDVSAPSDVSIRPFQVGGDEAAVVEVNRRAFSWHPEQGGMSEADLVEKESETWFDPAGFLLAVDSDGGLLGFHWTKVHPPGAAAGDAVGEVYVVGVDPDAQGRGLGGLLTRAGLRHLADRGLRHTMLYVEADNPAAIRVYERLGFTHRDSDIQFGR</sequence>
<dbReference type="PIRSF" id="PIRSF021524">
    <property type="entry name" value="MSH_acetyltransferase"/>
    <property type="match status" value="1"/>
</dbReference>
<gene>
    <name evidence="6" type="primary">mshD7</name>
    <name evidence="4" type="synonym">mshD</name>
    <name evidence="6" type="ORF">AHOG_26885</name>
</gene>
<dbReference type="PROSITE" id="PS51186">
    <property type="entry name" value="GNAT"/>
    <property type="match status" value="2"/>
</dbReference>
<feature type="domain" description="N-acetyltransferase" evidence="5">
    <location>
        <begin position="20"/>
        <end position="175"/>
    </location>
</feature>
<feature type="binding site" evidence="4">
    <location>
        <begin position="312"/>
        <end position="317"/>
    </location>
    <ligand>
        <name>acetyl-CoA</name>
        <dbReference type="ChEBI" id="CHEBI:57288"/>
        <label>2</label>
    </ligand>
</feature>
<comment type="function">
    <text evidence="4">Catalyzes the transfer of acetyl from acetyl-CoA to desacetylmycothiol (Cys-GlcN-Ins) to form mycothiol.</text>
</comment>
<comment type="catalytic activity">
    <reaction evidence="4">
        <text>1D-myo-inositol 2-(L-cysteinylamino)-2-deoxy-alpha-D-glucopyranoside + acetyl-CoA = mycothiol + CoA + H(+)</text>
        <dbReference type="Rhea" id="RHEA:26172"/>
        <dbReference type="ChEBI" id="CHEBI:15378"/>
        <dbReference type="ChEBI" id="CHEBI:16768"/>
        <dbReference type="ChEBI" id="CHEBI:57287"/>
        <dbReference type="ChEBI" id="CHEBI:57288"/>
        <dbReference type="ChEBI" id="CHEBI:58887"/>
        <dbReference type="EC" id="2.3.1.189"/>
    </reaction>
</comment>
<dbReference type="PANTHER" id="PTHR43617">
    <property type="entry name" value="L-AMINO ACID N-ACETYLTRANSFERASE"/>
    <property type="match status" value="1"/>
</dbReference>
<dbReference type="GO" id="GO:0035447">
    <property type="term" value="F:mycothiol synthase activity"/>
    <property type="evidence" value="ECO:0007669"/>
    <property type="project" value="UniProtKB-UniRule"/>
</dbReference>
<dbReference type="HAMAP" id="MF_01698">
    <property type="entry name" value="MshD"/>
    <property type="match status" value="1"/>
</dbReference>
<comment type="caution">
    <text evidence="4">Lacks conserved residue(s) required for the propagation of feature annotation.</text>
</comment>
<keyword evidence="7" id="KW-1185">Reference proteome</keyword>
<evidence type="ECO:0000256" key="4">
    <source>
        <dbReference type="HAMAP-Rule" id="MF_01698"/>
    </source>
</evidence>
<dbReference type="CDD" id="cd04301">
    <property type="entry name" value="NAT_SF"/>
    <property type="match status" value="2"/>
</dbReference>
<feature type="domain" description="N-acetyltransferase" evidence="5">
    <location>
        <begin position="188"/>
        <end position="335"/>
    </location>
</feature>
<evidence type="ECO:0000259" key="5">
    <source>
        <dbReference type="PROSITE" id="PS51186"/>
    </source>
</evidence>
<feature type="binding site" evidence="4">
    <location>
        <position position="307"/>
    </location>
    <ligand>
        <name>1D-myo-inositol 2-(L-cysteinylamino)-2-deoxy-alpha-D-glucopyranoside</name>
        <dbReference type="ChEBI" id="CHEBI:58887"/>
    </ligand>
</feature>
<reference evidence="6 7" key="1">
    <citation type="submission" date="2017-07" db="EMBL/GenBank/DDBJ databases">
        <title>Complete genome sequence of Actinoalloteichus hoggarensis DSM 45943, type strain of Actinoalloteichus hoggarensis.</title>
        <authorList>
            <person name="Ruckert C."/>
            <person name="Nouioui I."/>
            <person name="Willmese J."/>
            <person name="van Wezel G."/>
            <person name="Klenk H.-P."/>
            <person name="Kalinowski J."/>
            <person name="Zotchev S.B."/>
        </authorList>
    </citation>
    <scope>NUCLEOTIDE SEQUENCE [LARGE SCALE GENOMIC DNA]</scope>
    <source>
        <strain evidence="6 7">DSM 45943</strain>
    </source>
</reference>
<keyword evidence="2 4" id="KW-0677">Repeat</keyword>
<evidence type="ECO:0000313" key="7">
    <source>
        <dbReference type="Proteomes" id="UP000204221"/>
    </source>
</evidence>
<feature type="binding site" evidence="4">
    <location>
        <position position="215"/>
    </location>
    <ligand>
        <name>1D-myo-inositol 2-(L-cysteinylamino)-2-deoxy-alpha-D-glucopyranoside</name>
        <dbReference type="ChEBI" id="CHEBI:58887"/>
    </ligand>
</feature>